<dbReference type="AlphaFoldDB" id="A0AAV6MFN6"/>
<dbReference type="Proteomes" id="UP000685013">
    <property type="component" value="Chromosome 14"/>
</dbReference>
<proteinExistence type="predicted"/>
<comment type="caution">
    <text evidence="1">The sequence shown here is derived from an EMBL/GenBank/DDBJ whole genome shotgun (WGS) entry which is preliminary data.</text>
</comment>
<sequence>MILIRISYTSVHPQNLSGLLLHLLRNHRHPSAVCQQCRPAISQTLLSGAASRISTRTPTPPASTAFALFLPHGHTAIEIPSAALNLCWDLHEKIGCHEV</sequence>
<protein>
    <submittedName>
        <fullName evidence="1">Uncharacterized protein</fullName>
    </submittedName>
</protein>
<accession>A0AAV6MFN6</accession>
<evidence type="ECO:0000313" key="1">
    <source>
        <dbReference type="EMBL" id="KAG6580750.1"/>
    </source>
</evidence>
<reference evidence="1 2" key="1">
    <citation type="journal article" date="2021" name="Hortic Res">
        <title>The domestication of Cucurbita argyrosperma as revealed by the genome of its wild relative.</title>
        <authorList>
            <person name="Barrera-Redondo J."/>
            <person name="Sanchez-de la Vega G."/>
            <person name="Aguirre-Liguori J.A."/>
            <person name="Castellanos-Morales G."/>
            <person name="Gutierrez-Guerrero Y.T."/>
            <person name="Aguirre-Dugua X."/>
            <person name="Aguirre-Planter E."/>
            <person name="Tenaillon M.I."/>
            <person name="Lira-Saade R."/>
            <person name="Eguiarte L.E."/>
        </authorList>
    </citation>
    <scope>NUCLEOTIDE SEQUENCE [LARGE SCALE GENOMIC DNA]</scope>
    <source>
        <strain evidence="1">JBR-2021</strain>
    </source>
</reference>
<evidence type="ECO:0000313" key="2">
    <source>
        <dbReference type="Proteomes" id="UP000685013"/>
    </source>
</evidence>
<gene>
    <name evidence="1" type="ORF">SDJN03_20752</name>
</gene>
<dbReference type="EMBL" id="JAGKQH010000014">
    <property type="protein sequence ID" value="KAG6580750.1"/>
    <property type="molecule type" value="Genomic_DNA"/>
</dbReference>
<organism evidence="1 2">
    <name type="scientific">Cucurbita argyrosperma subsp. sororia</name>
    <dbReference type="NCBI Taxonomy" id="37648"/>
    <lineage>
        <taxon>Eukaryota</taxon>
        <taxon>Viridiplantae</taxon>
        <taxon>Streptophyta</taxon>
        <taxon>Embryophyta</taxon>
        <taxon>Tracheophyta</taxon>
        <taxon>Spermatophyta</taxon>
        <taxon>Magnoliopsida</taxon>
        <taxon>eudicotyledons</taxon>
        <taxon>Gunneridae</taxon>
        <taxon>Pentapetalae</taxon>
        <taxon>rosids</taxon>
        <taxon>fabids</taxon>
        <taxon>Cucurbitales</taxon>
        <taxon>Cucurbitaceae</taxon>
        <taxon>Cucurbiteae</taxon>
        <taxon>Cucurbita</taxon>
    </lineage>
</organism>
<keyword evidence="2" id="KW-1185">Reference proteome</keyword>
<name>A0AAV6MFN6_9ROSI</name>
<feature type="non-terminal residue" evidence="1">
    <location>
        <position position="1"/>
    </location>
</feature>